<dbReference type="RefSeq" id="WP_007616677.1">
    <property type="nucleotide sequence ID" value="NZ_BAEO01000009.1"/>
</dbReference>
<gene>
    <name evidence="2" type="ORF">GARC_0684</name>
</gene>
<dbReference type="eggNOG" id="COG1846">
    <property type="taxonomic scope" value="Bacteria"/>
</dbReference>
<dbReference type="OrthoDB" id="5521380at2"/>
<dbReference type="InterPro" id="IPR036388">
    <property type="entry name" value="WH-like_DNA-bd_sf"/>
</dbReference>
<dbReference type="Proteomes" id="UP000006327">
    <property type="component" value="Unassembled WGS sequence"/>
</dbReference>
<dbReference type="PANTHER" id="PTHR37318">
    <property type="entry name" value="BSL7504 PROTEIN"/>
    <property type="match status" value="1"/>
</dbReference>
<protein>
    <submittedName>
        <fullName evidence="2">Transcriptional regulator, MarR family</fullName>
    </submittedName>
</protein>
<dbReference type="InterPro" id="IPR036390">
    <property type="entry name" value="WH_DNA-bd_sf"/>
</dbReference>
<reference evidence="2 3" key="1">
    <citation type="journal article" date="2017" name="Antonie Van Leeuwenhoek">
        <title>Rhizobium rhizosphaerae sp. nov., a novel species isolated from rice rhizosphere.</title>
        <authorList>
            <person name="Zhao J.J."/>
            <person name="Zhang J."/>
            <person name="Zhang R.J."/>
            <person name="Zhang C.W."/>
            <person name="Yin H.Q."/>
            <person name="Zhang X.X."/>
        </authorList>
    </citation>
    <scope>NUCLEOTIDE SEQUENCE [LARGE SCALE GENOMIC DNA]</scope>
    <source>
        <strain evidence="2 3">BSs20135</strain>
    </source>
</reference>
<evidence type="ECO:0000313" key="3">
    <source>
        <dbReference type="Proteomes" id="UP000006327"/>
    </source>
</evidence>
<evidence type="ECO:0000259" key="1">
    <source>
        <dbReference type="Pfam" id="PF13601"/>
    </source>
</evidence>
<name>K6Z2H9_9ALTE</name>
<sequence>MIKAKFDPLIHGQNRLQICAILTLTAEIEFKVLREKLEVSDSVLSKHLKSLEEAHYVRLSKRTDMGRQRTWLSLSTEGRMAYSGHVKALQEIVGNL</sequence>
<dbReference type="EMBL" id="BAEO01000009">
    <property type="protein sequence ID" value="GAC17665.1"/>
    <property type="molecule type" value="Genomic_DNA"/>
</dbReference>
<dbReference type="Pfam" id="PF13601">
    <property type="entry name" value="HTH_34"/>
    <property type="match status" value="1"/>
</dbReference>
<evidence type="ECO:0000313" key="2">
    <source>
        <dbReference type="EMBL" id="GAC17665.1"/>
    </source>
</evidence>
<dbReference type="AlphaFoldDB" id="K6Z2H9"/>
<keyword evidence="3" id="KW-1185">Reference proteome</keyword>
<feature type="domain" description="Winged helix DNA-binding" evidence="1">
    <location>
        <begin position="15"/>
        <end position="93"/>
    </location>
</feature>
<dbReference type="SUPFAM" id="SSF46785">
    <property type="entry name" value="Winged helix' DNA-binding domain"/>
    <property type="match status" value="1"/>
</dbReference>
<dbReference type="PANTHER" id="PTHR37318:SF1">
    <property type="entry name" value="BSL7504 PROTEIN"/>
    <property type="match status" value="1"/>
</dbReference>
<dbReference type="Gene3D" id="1.10.10.10">
    <property type="entry name" value="Winged helix-like DNA-binding domain superfamily/Winged helix DNA-binding domain"/>
    <property type="match status" value="1"/>
</dbReference>
<dbReference type="InterPro" id="IPR027395">
    <property type="entry name" value="WH_DNA-bd_dom"/>
</dbReference>
<accession>K6Z2H9</accession>
<proteinExistence type="predicted"/>
<organism evidence="2 3">
    <name type="scientific">Paraglaciecola arctica BSs20135</name>
    <dbReference type="NCBI Taxonomy" id="493475"/>
    <lineage>
        <taxon>Bacteria</taxon>
        <taxon>Pseudomonadati</taxon>
        <taxon>Pseudomonadota</taxon>
        <taxon>Gammaproteobacteria</taxon>
        <taxon>Alteromonadales</taxon>
        <taxon>Alteromonadaceae</taxon>
        <taxon>Paraglaciecola</taxon>
    </lineage>
</organism>
<comment type="caution">
    <text evidence="2">The sequence shown here is derived from an EMBL/GenBank/DDBJ whole genome shotgun (WGS) entry which is preliminary data.</text>
</comment>
<dbReference type="STRING" id="493475.GARC_0684"/>